<dbReference type="InterPro" id="IPR011990">
    <property type="entry name" value="TPR-like_helical_dom_sf"/>
</dbReference>
<dbReference type="InterPro" id="IPR006860">
    <property type="entry name" value="FecR"/>
</dbReference>
<dbReference type="Gene3D" id="1.25.40.10">
    <property type="entry name" value="Tetratricopeptide repeat domain"/>
    <property type="match status" value="1"/>
</dbReference>
<reference evidence="3" key="1">
    <citation type="submission" date="2022-07" db="EMBL/GenBank/DDBJ databases">
        <title>Complete genome sequence of Salinispirillum sp. LH10-3-1 capable of multiple carbohydrate inversion isolated from a soda lake.</title>
        <authorList>
            <person name="Liu J."/>
            <person name="Zhai Y."/>
            <person name="Zhang H."/>
            <person name="Yang H."/>
            <person name="Qu J."/>
            <person name="Li J."/>
        </authorList>
    </citation>
    <scope>NUCLEOTIDE SEQUENCE</scope>
    <source>
        <strain evidence="3">LH 10-3-1</strain>
    </source>
</reference>
<name>A0AB38YDY5_9GAMM</name>
<feature type="domain" description="FecR protein" evidence="2">
    <location>
        <begin position="68"/>
        <end position="172"/>
    </location>
</feature>
<feature type="chain" id="PRO_5044205461" evidence="1">
    <location>
        <begin position="31"/>
        <end position="676"/>
    </location>
</feature>
<keyword evidence="1" id="KW-0732">Signal</keyword>
<feature type="signal peptide" evidence="1">
    <location>
        <begin position="1"/>
        <end position="30"/>
    </location>
</feature>
<gene>
    <name evidence="3" type="ORF">NFC81_10245</name>
</gene>
<dbReference type="Pfam" id="PF14559">
    <property type="entry name" value="TPR_19"/>
    <property type="match status" value="1"/>
</dbReference>
<evidence type="ECO:0000259" key="2">
    <source>
        <dbReference type="Pfam" id="PF04773"/>
    </source>
</evidence>
<evidence type="ECO:0000313" key="3">
    <source>
        <dbReference type="EMBL" id="WLD57105.1"/>
    </source>
</evidence>
<dbReference type="AlphaFoldDB" id="A0AB38YDY5"/>
<dbReference type="Pfam" id="PF04773">
    <property type="entry name" value="FecR"/>
    <property type="match status" value="1"/>
</dbReference>
<dbReference type="Gene3D" id="2.60.120.1440">
    <property type="match status" value="1"/>
</dbReference>
<dbReference type="PANTHER" id="PTHR38731">
    <property type="entry name" value="LIPL45-RELATED LIPOPROTEIN-RELATED"/>
    <property type="match status" value="1"/>
</dbReference>
<dbReference type="SUPFAM" id="SSF48452">
    <property type="entry name" value="TPR-like"/>
    <property type="match status" value="1"/>
</dbReference>
<proteinExistence type="predicted"/>
<protein>
    <submittedName>
        <fullName evidence="3">FecR domain-containing protein</fullName>
    </submittedName>
</protein>
<sequence>MTALSIRQCAQRAILVLLAAVTVLALPASANQQAALVVRTTGTVSVVDPDSTDGRALTRRDAVSVGQTVVTGNNSAATLRFSDNSLVDVRANTRLIIRQHSFDIDQPTGGSTLLEITEGGIRAVSGLIGQHNPPAYTVQTSAATIGIRGTEFEVLHSLTTGTDTAIFNGIVEVAPQPPNTFDITRLDAVDGPRFLNVSNEGVLSVSDNIPAQSTNGEPLNVPIPGNVLQDELITMAFTQAVLAAAPAAAAAQPVDDMARLRALVQQQQWAQARTLSSRMLAQYEGEPDFDFLYGLAALGTNNLDDAVFAFQRVIAVQRTNDRARLELGRTYFAQQRWAESRQQFERVRANNPPTNVRANVDRYLEEIDRREREALVSWKGTVSLTALYDSNAANISPTASFPDNSYLPSFITDGYQAPERVDQYKLFSQVDLRREARLTNITVWGLGVRALGAYTLEDGEAEFTDLDIGVRTYLTTTRERSAQSRSLEVRALSQRALARYQYSYMQNRNVQWFGAYEPSAALEGGPVGPILTQRLSGGANFRVGPVMNRAALSVSHNYNIRPGSTLDNLQAERSDTWSVGLEHRGQYAINRQFNTSLTQNLNFTRWFADDALFFDPDSGDPLKRADIRYTIKPGLSWQPNPNLITQGGIAWSVRNSNIDLYDYNEITADLGVALVW</sequence>
<dbReference type="EMBL" id="CP101717">
    <property type="protein sequence ID" value="WLD57105.1"/>
    <property type="molecule type" value="Genomic_DNA"/>
</dbReference>
<evidence type="ECO:0000256" key="1">
    <source>
        <dbReference type="SAM" id="SignalP"/>
    </source>
</evidence>
<dbReference type="RefSeq" id="WP_304994392.1">
    <property type="nucleotide sequence ID" value="NZ_CP101717.1"/>
</dbReference>
<accession>A0AB38YDY5</accession>
<dbReference type="PANTHER" id="PTHR38731:SF1">
    <property type="entry name" value="FECR PROTEIN DOMAIN-CONTAINING PROTEIN"/>
    <property type="match status" value="1"/>
</dbReference>
<organism evidence="3">
    <name type="scientific">Salinispirillum sp. LH 10-3-1</name>
    <dbReference type="NCBI Taxonomy" id="2952525"/>
    <lineage>
        <taxon>Bacteria</taxon>
        <taxon>Pseudomonadati</taxon>
        <taxon>Pseudomonadota</taxon>
        <taxon>Gammaproteobacteria</taxon>
        <taxon>Oceanospirillales</taxon>
        <taxon>Saccharospirillaceae</taxon>
        <taxon>Salinispirillum</taxon>
    </lineage>
</organism>